<keyword evidence="2" id="KW-0812">Transmembrane</keyword>
<feature type="compositionally biased region" description="Basic residues" evidence="1">
    <location>
        <begin position="99"/>
        <end position="115"/>
    </location>
</feature>
<feature type="compositionally biased region" description="Low complexity" evidence="1">
    <location>
        <begin position="89"/>
        <end position="98"/>
    </location>
</feature>
<dbReference type="Proteomes" id="UP001569904">
    <property type="component" value="Unassembled WGS sequence"/>
</dbReference>
<accession>A0ABV4QZB8</accession>
<reference evidence="4 5" key="1">
    <citation type="submission" date="2023-11" db="EMBL/GenBank/DDBJ databases">
        <title>Actinomadura monticuli sp. nov., isolated from volcanic ash.</title>
        <authorList>
            <person name="Lee S.D."/>
            <person name="Yang H."/>
            <person name="Kim I.S."/>
        </authorList>
    </citation>
    <scope>NUCLEOTIDE SEQUENCE [LARGE SCALE GENOMIC DNA]</scope>
    <source>
        <strain evidence="4 5">DSM 45346</strain>
    </source>
</reference>
<keyword evidence="2" id="KW-0472">Membrane</keyword>
<feature type="compositionally biased region" description="Polar residues" evidence="1">
    <location>
        <begin position="78"/>
        <end position="88"/>
    </location>
</feature>
<dbReference type="RefSeq" id="WP_371942670.1">
    <property type="nucleotide sequence ID" value="NZ_JAXCEH010000013.1"/>
</dbReference>
<evidence type="ECO:0000313" key="5">
    <source>
        <dbReference type="Proteomes" id="UP001569904"/>
    </source>
</evidence>
<feature type="region of interest" description="Disordered" evidence="1">
    <location>
        <begin position="42"/>
        <end position="143"/>
    </location>
</feature>
<proteinExistence type="predicted"/>
<evidence type="ECO:0000256" key="1">
    <source>
        <dbReference type="SAM" id="MobiDB-lite"/>
    </source>
</evidence>
<gene>
    <name evidence="4" type="ORF">SM436_19890</name>
</gene>
<dbReference type="InterPro" id="IPR008613">
    <property type="entry name" value="Excalibur_Ca-bd_domain"/>
</dbReference>
<name>A0ABV4QZB8_9ACTN</name>
<feature type="compositionally biased region" description="Low complexity" evidence="1">
    <location>
        <begin position="42"/>
        <end position="74"/>
    </location>
</feature>
<dbReference type="EMBL" id="JAXCEH010000013">
    <property type="protein sequence ID" value="MFA1555956.1"/>
    <property type="molecule type" value="Genomic_DNA"/>
</dbReference>
<keyword evidence="5" id="KW-1185">Reference proteome</keyword>
<feature type="domain" description="Excalibur calcium-binding" evidence="3">
    <location>
        <begin position="123"/>
        <end position="160"/>
    </location>
</feature>
<evidence type="ECO:0000256" key="2">
    <source>
        <dbReference type="SAM" id="Phobius"/>
    </source>
</evidence>
<evidence type="ECO:0000313" key="4">
    <source>
        <dbReference type="EMBL" id="MFA1555956.1"/>
    </source>
</evidence>
<protein>
    <submittedName>
        <fullName evidence="4">Excalibur calcium-binding domain-containing protein</fullName>
    </submittedName>
</protein>
<dbReference type="SMART" id="SM00894">
    <property type="entry name" value="Excalibur"/>
    <property type="match status" value="1"/>
</dbReference>
<organism evidence="4 5">
    <name type="scientific">Actinomadura chokoriensis</name>
    <dbReference type="NCBI Taxonomy" id="454156"/>
    <lineage>
        <taxon>Bacteria</taxon>
        <taxon>Bacillati</taxon>
        <taxon>Actinomycetota</taxon>
        <taxon>Actinomycetes</taxon>
        <taxon>Streptosporangiales</taxon>
        <taxon>Thermomonosporaceae</taxon>
        <taxon>Actinomadura</taxon>
    </lineage>
</organism>
<dbReference type="Pfam" id="PF05901">
    <property type="entry name" value="Excalibur"/>
    <property type="match status" value="1"/>
</dbReference>
<feature type="transmembrane region" description="Helical" evidence="2">
    <location>
        <begin position="21"/>
        <end position="45"/>
    </location>
</feature>
<sequence length="160" mass="16850">MYPPPPPPQSYRPPARQRHGMPAFGVVLVGLGCLLAGCIGGAAIASSPDPGTPAAASSSTTATPAAETTGPAAPKISGTESPRQRTVQPTPKRTTATPRPKRTTAKPRPKPRKTTRAPSTDPRYPTCTAAKRHGLGPYVRGTDPEYAWYEDRDHDGVVCE</sequence>
<comment type="caution">
    <text evidence="4">The sequence shown here is derived from an EMBL/GenBank/DDBJ whole genome shotgun (WGS) entry which is preliminary data.</text>
</comment>
<keyword evidence="2" id="KW-1133">Transmembrane helix</keyword>
<evidence type="ECO:0000259" key="3">
    <source>
        <dbReference type="SMART" id="SM00894"/>
    </source>
</evidence>